<sequence>MESVDVLVIGGGPTGLGAAKRLHHLSLPNIEWALVDSADRVGGLATTDTTKEGFLFDVGGHVIFSHYAYFDDVLNEALPHPEDWHVHRRISYVRSLGNWVPYPYQNNLALLPQKEKIRCLEGMIDAVTHPAPNKPVTFDEWILSTMGDGIADLFMRPYNFKVWAVPTTRMQCRWLGERVAAPNLKMVVKNVIEDKCSESWGPNSTFRFPAVGGTGCIWSAVGNTLPQEKIRLGAKVAKVNTDSRTVTLDDGKEITWKKNLITTMPLDYLCSVLDPPRSDVVDAAKNLFYSTTHVVGVGIRGKRPDRIGDKCWLYFPEDDCPFYRATIFSNYSPGNQPEAHVRLPTITTAGQWTHETPTEGRGKDKEGPYWSLMFEISESTMKPLDSTTASILASTIAGAVSTTLLQPEDEIVSVYHRAFDHGYPTPTLERDGALDVILPALKELGILSRGRFGSWKYEVGNQDHSFMLGVEAVDACVFGGVELTLGNPDMINSRMNDERRLPNAKKAVKELGGGEVDEEKRREVRENMENARKLVARKRSIGSIGRTTTTVKMEKSTTDQKTQELPPPTTASQPAVATRDAIHPAFYVAVWIALSSSVILFNKYILSTLRFPFPIFLTALHMSFATAATRILAKTTKMLDSRHENPMDWSQWSKSVLPIGVAFSASLIFSNQAYIYLSVAFIQMLKATTPVVVLFASWGFGMAAPSKKVFMNVFVIVLGVMIASYGEIHFVAIGVAFQALGIVFEATRLVMVQKLLSSSGHKMDPMVSLHYFAPVCASFLTVIAMVFEGPRLSIEDILRVGVPFLLFTAAVAFMLNVSVVILIGRTSSLVLTLSGVLKDILLVSASFLLFGDPITGTQIFGYSIALGGLMWYKMGTKEMEAVLIRAKSLKSKFGRLGRRKATAFLVMFATGIAMLYVYYGDHVETLKSAAMAARHGYGHL</sequence>
<dbReference type="InterPro" id="IPR036188">
    <property type="entry name" value="FAD/NAD-bd_sf"/>
</dbReference>
<evidence type="ECO:0000256" key="2">
    <source>
        <dbReference type="SAM" id="Phobius"/>
    </source>
</evidence>
<feature type="transmembrane region" description="Helical" evidence="2">
    <location>
        <begin position="800"/>
        <end position="823"/>
    </location>
</feature>
<feature type="transmembrane region" description="Helical" evidence="2">
    <location>
        <begin position="830"/>
        <end position="850"/>
    </location>
</feature>
<feature type="transmembrane region" description="Helical" evidence="2">
    <location>
        <begin position="856"/>
        <end position="872"/>
    </location>
</feature>
<feature type="transmembrane region" description="Helical" evidence="2">
    <location>
        <begin position="771"/>
        <end position="788"/>
    </location>
</feature>
<feature type="transmembrane region" description="Helical" evidence="2">
    <location>
        <begin position="709"/>
        <end position="725"/>
    </location>
</feature>
<evidence type="ECO:0000259" key="3">
    <source>
        <dbReference type="Pfam" id="PF01593"/>
    </source>
</evidence>
<dbReference type="Proteomes" id="UP000033140">
    <property type="component" value="Unassembled WGS sequence"/>
</dbReference>
<evidence type="ECO:0000256" key="1">
    <source>
        <dbReference type="SAM" id="MobiDB-lite"/>
    </source>
</evidence>
<evidence type="ECO:0000313" key="6">
    <source>
        <dbReference type="Proteomes" id="UP000033140"/>
    </source>
</evidence>
<name>A0A0E9NB41_SAICN</name>
<dbReference type="STRING" id="698492.A0A0E9NB41"/>
<dbReference type="Pfam" id="PF03151">
    <property type="entry name" value="TPT"/>
    <property type="match status" value="1"/>
</dbReference>
<dbReference type="InterPro" id="IPR002937">
    <property type="entry name" value="Amino_oxidase"/>
</dbReference>
<feature type="domain" description="Amine oxidase" evidence="3">
    <location>
        <begin position="14"/>
        <end position="358"/>
    </location>
</feature>
<keyword evidence="2" id="KW-1133">Transmembrane helix</keyword>
<reference evidence="5 6" key="3">
    <citation type="journal article" date="2015" name="Genome Announc.">
        <title>Draft Genome Sequence of the Archiascomycetous Yeast Saitoella complicata.</title>
        <authorList>
            <person name="Yamauchi K."/>
            <person name="Kondo S."/>
            <person name="Hamamoto M."/>
            <person name="Takahashi Y."/>
            <person name="Ogura Y."/>
            <person name="Hayashi T."/>
            <person name="Nishida H."/>
        </authorList>
    </citation>
    <scope>NUCLEOTIDE SEQUENCE [LARGE SCALE GENOMIC DNA]</scope>
    <source>
        <strain evidence="5 6">NRRL Y-17804</strain>
    </source>
</reference>
<reference evidence="5 6" key="2">
    <citation type="journal article" date="2014" name="J. Gen. Appl. Microbiol.">
        <title>The early diverging ascomycetous budding yeast Saitoella complicata has three histone deacetylases belonging to the Clr6, Hos2, and Rpd3 lineages.</title>
        <authorList>
            <person name="Nishida H."/>
            <person name="Matsumoto T."/>
            <person name="Kondo S."/>
            <person name="Hamamoto M."/>
            <person name="Yoshikawa H."/>
        </authorList>
    </citation>
    <scope>NUCLEOTIDE SEQUENCE [LARGE SCALE GENOMIC DNA]</scope>
    <source>
        <strain evidence="5 6">NRRL Y-17804</strain>
    </source>
</reference>
<keyword evidence="2" id="KW-0812">Transmembrane</keyword>
<evidence type="ECO:0000313" key="5">
    <source>
        <dbReference type="EMBL" id="GAO46625.1"/>
    </source>
</evidence>
<feature type="transmembrane region" description="Helical" evidence="2">
    <location>
        <begin position="901"/>
        <end position="919"/>
    </location>
</feature>
<keyword evidence="2" id="KW-0472">Membrane</keyword>
<accession>A0A0E9NB41</accession>
<comment type="caution">
    <text evidence="5">The sequence shown here is derived from an EMBL/GenBank/DDBJ whole genome shotgun (WGS) entry which is preliminary data.</text>
</comment>
<protein>
    <recommendedName>
        <fullName evidence="7">Sugar phosphate transporter domain-containing protein</fullName>
    </recommendedName>
</protein>
<evidence type="ECO:0000259" key="4">
    <source>
        <dbReference type="Pfam" id="PF03151"/>
    </source>
</evidence>
<dbReference type="SUPFAM" id="SSF51905">
    <property type="entry name" value="FAD/NAD(P)-binding domain"/>
    <property type="match status" value="1"/>
</dbReference>
<dbReference type="Gene3D" id="3.50.50.60">
    <property type="entry name" value="FAD/NAD(P)-binding domain"/>
    <property type="match status" value="1"/>
</dbReference>
<feature type="transmembrane region" description="Helical" evidence="2">
    <location>
        <begin position="652"/>
        <end position="669"/>
    </location>
</feature>
<feature type="domain" description="Sugar phosphate transporter" evidence="4">
    <location>
        <begin position="585"/>
        <end position="872"/>
    </location>
</feature>
<proteinExistence type="predicted"/>
<dbReference type="Pfam" id="PF01593">
    <property type="entry name" value="Amino_oxidase"/>
    <property type="match status" value="1"/>
</dbReference>
<feature type="region of interest" description="Disordered" evidence="1">
    <location>
        <begin position="551"/>
        <end position="574"/>
    </location>
</feature>
<feature type="transmembrane region" description="Helical" evidence="2">
    <location>
        <begin position="675"/>
        <end position="697"/>
    </location>
</feature>
<reference evidence="5 6" key="1">
    <citation type="journal article" date="2011" name="J. Gen. Appl. Microbiol.">
        <title>Draft genome sequencing of the enigmatic yeast Saitoella complicata.</title>
        <authorList>
            <person name="Nishida H."/>
            <person name="Hamamoto M."/>
            <person name="Sugiyama J."/>
        </authorList>
    </citation>
    <scope>NUCLEOTIDE SEQUENCE [LARGE SCALE GENOMIC DNA]</scope>
    <source>
        <strain evidence="5 6">NRRL Y-17804</strain>
    </source>
</reference>
<feature type="transmembrane region" description="Helical" evidence="2">
    <location>
        <begin position="731"/>
        <end position="750"/>
    </location>
</feature>
<feature type="transmembrane region" description="Helical" evidence="2">
    <location>
        <begin position="611"/>
        <end position="632"/>
    </location>
</feature>
<dbReference type="FunFam" id="3.50.50.60:FF:000220">
    <property type="entry name" value="UDP-galactopyranose mutase"/>
    <property type="match status" value="1"/>
</dbReference>
<dbReference type="PANTHER" id="PTHR43734">
    <property type="entry name" value="PHYTOENE DESATURASE"/>
    <property type="match status" value="1"/>
</dbReference>
<dbReference type="AlphaFoldDB" id="A0A0E9NB41"/>
<dbReference type="PANTHER" id="PTHR43734:SF4">
    <property type="entry name" value="AMINE OXIDASE DOMAIN-CONTAINING PROTEIN"/>
    <property type="match status" value="1"/>
</dbReference>
<dbReference type="EMBL" id="BACD03000005">
    <property type="protein sequence ID" value="GAO46625.1"/>
    <property type="molecule type" value="Genomic_DNA"/>
</dbReference>
<organism evidence="5 6">
    <name type="scientific">Saitoella complicata (strain BCRC 22490 / CBS 7301 / JCM 7358 / NBRC 10748 / NRRL Y-17804)</name>
    <dbReference type="NCBI Taxonomy" id="698492"/>
    <lineage>
        <taxon>Eukaryota</taxon>
        <taxon>Fungi</taxon>
        <taxon>Dikarya</taxon>
        <taxon>Ascomycota</taxon>
        <taxon>Taphrinomycotina</taxon>
        <taxon>Taphrinomycotina incertae sedis</taxon>
        <taxon>Saitoella</taxon>
    </lineage>
</organism>
<dbReference type="InterPro" id="IPR004853">
    <property type="entry name" value="Sugar_P_trans_dom"/>
</dbReference>
<evidence type="ECO:0008006" key="7">
    <source>
        <dbReference type="Google" id="ProtNLM"/>
    </source>
</evidence>
<keyword evidence="6" id="KW-1185">Reference proteome</keyword>
<dbReference type="GO" id="GO:0016491">
    <property type="term" value="F:oxidoreductase activity"/>
    <property type="evidence" value="ECO:0007669"/>
    <property type="project" value="InterPro"/>
</dbReference>
<gene>
    <name evidence="5" type="ORF">G7K_0852-t1</name>
</gene>
<feature type="compositionally biased region" description="Basic and acidic residues" evidence="1">
    <location>
        <begin position="552"/>
        <end position="562"/>
    </location>
</feature>